<evidence type="ECO:0000256" key="3">
    <source>
        <dbReference type="ARBA" id="ARBA00022801"/>
    </source>
</evidence>
<reference evidence="7 8" key="1">
    <citation type="submission" date="2014-01" db="EMBL/GenBank/DDBJ databases">
        <title>Genome sequencing of Thermotog hypogea.</title>
        <authorList>
            <person name="Zhang X."/>
            <person name="Alvare G."/>
            <person name="Fristensky B."/>
            <person name="Chen L."/>
            <person name="Suen T."/>
            <person name="Chen Q."/>
            <person name="Ma K."/>
        </authorList>
    </citation>
    <scope>NUCLEOTIDE SEQUENCE [LARGE SCALE GENOMIC DNA]</scope>
    <source>
        <strain evidence="7 8">DSM 11164</strain>
    </source>
</reference>
<dbReference type="GO" id="GO:0016787">
    <property type="term" value="F:hydrolase activity"/>
    <property type="evidence" value="ECO:0007669"/>
    <property type="project" value="UniProtKB-KW"/>
</dbReference>
<feature type="compositionally biased region" description="Polar residues" evidence="4">
    <location>
        <begin position="180"/>
        <end position="203"/>
    </location>
</feature>
<organism evidence="7 8">
    <name type="scientific">Pseudothermotoga hypogea DSM 11164 = NBRC 106472</name>
    <dbReference type="NCBI Taxonomy" id="1123384"/>
    <lineage>
        <taxon>Bacteria</taxon>
        <taxon>Thermotogati</taxon>
        <taxon>Thermotogota</taxon>
        <taxon>Thermotogae</taxon>
        <taxon>Thermotogales</taxon>
        <taxon>Thermotogaceae</taxon>
        <taxon>Pseudothermotoga</taxon>
    </lineage>
</organism>
<evidence type="ECO:0000313" key="7">
    <source>
        <dbReference type="EMBL" id="AJC74479.1"/>
    </source>
</evidence>
<dbReference type="PATRIC" id="fig|1123384.7.peg.2039"/>
<dbReference type="OrthoDB" id="4376109at2"/>
<evidence type="ECO:0000259" key="5">
    <source>
        <dbReference type="PROSITE" id="PS50830"/>
    </source>
</evidence>
<name>A0A0X1KT55_9THEM</name>
<feature type="domain" description="LTD" evidence="6">
    <location>
        <begin position="201"/>
        <end position="308"/>
    </location>
</feature>
<evidence type="ECO:0000256" key="4">
    <source>
        <dbReference type="SAM" id="MobiDB-lite"/>
    </source>
</evidence>
<keyword evidence="8" id="KW-1185">Reference proteome</keyword>
<accession>A0A0X1KT55</accession>
<evidence type="ECO:0000313" key="8">
    <source>
        <dbReference type="Proteomes" id="UP000077469"/>
    </source>
</evidence>
<dbReference type="STRING" id="1123384.AJ81_10155"/>
<dbReference type="SUPFAM" id="SSF74853">
    <property type="entry name" value="Lamin A/C globular tail domain"/>
    <property type="match status" value="1"/>
</dbReference>
<dbReference type="EMBL" id="CP007141">
    <property type="protein sequence ID" value="AJC74479.1"/>
    <property type="molecule type" value="Genomic_DNA"/>
</dbReference>
<dbReference type="Gene3D" id="2.40.50.90">
    <property type="match status" value="1"/>
</dbReference>
<dbReference type="Pfam" id="PF00932">
    <property type="entry name" value="LTD"/>
    <property type="match status" value="1"/>
</dbReference>
<feature type="region of interest" description="Disordered" evidence="4">
    <location>
        <begin position="180"/>
        <end position="206"/>
    </location>
</feature>
<dbReference type="PANTHER" id="PTHR12302">
    <property type="entry name" value="EBNA2 BINDING PROTEIN P100"/>
    <property type="match status" value="1"/>
</dbReference>
<dbReference type="InterPro" id="IPR035437">
    <property type="entry name" value="SNase_OB-fold_sf"/>
</dbReference>
<dbReference type="GO" id="GO:0003676">
    <property type="term" value="F:nucleic acid binding"/>
    <property type="evidence" value="ECO:0007669"/>
    <property type="project" value="InterPro"/>
</dbReference>
<dbReference type="Pfam" id="PF00565">
    <property type="entry name" value="SNase"/>
    <property type="match status" value="1"/>
</dbReference>
<dbReference type="InterPro" id="IPR001322">
    <property type="entry name" value="Lamin_tail_dom"/>
</dbReference>
<dbReference type="Proteomes" id="UP000077469">
    <property type="component" value="Chromosome"/>
</dbReference>
<proteinExistence type="predicted"/>
<sequence length="308" mass="35023">MKRLIVAVFFMIFSAIAFALSLVIVNSFLYDFAFFDDPATSDEAFCSRVVNGDTIVINDGVYVRLIGVNTPETVHPSKPVEQFGKEASEFTRTHLEGKTVYLTYDQNRQDKYGRLLAYVWLPVEFRGETKYVLWNAVLILNGYGNVYTDFAFKEEYMEKFRELECYARKLRLGLWSTSTEPQKAQGSTSTGPQKTQESTPVESQETEDVKTYNVKIVTIQYKGKDEYIVIQNFGTSPVNLAGWKIFSKGGQWYTFPNITLDPGEIISVHSGPEASGALVWTNQYIWNDKGDKATLYDVNGNVVSEYEY</sequence>
<dbReference type="AlphaFoldDB" id="A0A0X1KT55"/>
<dbReference type="PANTHER" id="PTHR12302:SF3">
    <property type="entry name" value="SERINE_THREONINE-PROTEIN KINASE 31"/>
    <property type="match status" value="1"/>
</dbReference>
<dbReference type="SUPFAM" id="SSF50199">
    <property type="entry name" value="Staphylococcal nuclease"/>
    <property type="match status" value="1"/>
</dbReference>
<dbReference type="Gene3D" id="2.60.40.1260">
    <property type="entry name" value="Lamin Tail domain"/>
    <property type="match status" value="1"/>
</dbReference>
<dbReference type="InterPro" id="IPR002071">
    <property type="entry name" value="Thermonucl_AS"/>
</dbReference>
<dbReference type="SMART" id="SM00318">
    <property type="entry name" value="SNc"/>
    <property type="match status" value="1"/>
</dbReference>
<gene>
    <name evidence="7" type="ORF">AJ81_10155</name>
</gene>
<protein>
    <submittedName>
        <fullName evidence="7">Nuclease</fullName>
    </submittedName>
</protein>
<dbReference type="PROSITE" id="PS01284">
    <property type="entry name" value="TNASE_2"/>
    <property type="match status" value="1"/>
</dbReference>
<evidence type="ECO:0000259" key="6">
    <source>
        <dbReference type="PROSITE" id="PS51841"/>
    </source>
</evidence>
<feature type="domain" description="TNase-like" evidence="5">
    <location>
        <begin position="40"/>
        <end position="177"/>
    </location>
</feature>
<dbReference type="PROSITE" id="PS50830">
    <property type="entry name" value="TNASE_3"/>
    <property type="match status" value="1"/>
</dbReference>
<dbReference type="PaxDb" id="1123384-AJ81_10155"/>
<dbReference type="InterPro" id="IPR016071">
    <property type="entry name" value="Staphylococal_nuclease_OB-fold"/>
</dbReference>
<dbReference type="RefSeq" id="WP_051368916.1">
    <property type="nucleotide sequence ID" value="NC_022795.1"/>
</dbReference>
<evidence type="ECO:0000256" key="2">
    <source>
        <dbReference type="ARBA" id="ARBA00022759"/>
    </source>
</evidence>
<dbReference type="PROSITE" id="PS51841">
    <property type="entry name" value="LTD"/>
    <property type="match status" value="1"/>
</dbReference>
<keyword evidence="2" id="KW-0255">Endonuclease</keyword>
<keyword evidence="1" id="KW-0540">Nuclease</keyword>
<evidence type="ECO:0000256" key="1">
    <source>
        <dbReference type="ARBA" id="ARBA00022722"/>
    </source>
</evidence>
<dbReference type="KEGG" id="phy:AJ81_10155"/>
<dbReference type="InterPro" id="IPR036415">
    <property type="entry name" value="Lamin_tail_dom_sf"/>
</dbReference>
<dbReference type="GO" id="GO:0004519">
    <property type="term" value="F:endonuclease activity"/>
    <property type="evidence" value="ECO:0007669"/>
    <property type="project" value="UniProtKB-KW"/>
</dbReference>
<keyword evidence="3" id="KW-0378">Hydrolase</keyword>